<reference evidence="1 2" key="1">
    <citation type="submission" date="2018-06" db="EMBL/GenBank/DDBJ databases">
        <authorList>
            <consortium name="Pathogen Informatics"/>
            <person name="Doyle S."/>
        </authorList>
    </citation>
    <scope>NUCLEOTIDE SEQUENCE [LARGE SCALE GENOMIC DNA]</scope>
    <source>
        <strain evidence="1 2">NCTC10851</strain>
    </source>
</reference>
<organism evidence="1 2">
    <name type="scientific">Actinobacillus seminis</name>
    <dbReference type="NCBI Taxonomy" id="722"/>
    <lineage>
        <taxon>Bacteria</taxon>
        <taxon>Pseudomonadati</taxon>
        <taxon>Pseudomonadota</taxon>
        <taxon>Gammaproteobacteria</taxon>
        <taxon>Pasteurellales</taxon>
        <taxon>Pasteurellaceae</taxon>
        <taxon>Actinobacillus</taxon>
    </lineage>
</organism>
<dbReference type="EC" id="2.7.8.12" evidence="1"/>
<dbReference type="PANTHER" id="PTHR37316">
    <property type="entry name" value="TEICHOIC ACID GLYCEROL-PHOSPHATE PRIMASE"/>
    <property type="match status" value="1"/>
</dbReference>
<dbReference type="GO" id="GO:0047355">
    <property type="term" value="F:CDP-glycerol glycerophosphotransferase activity"/>
    <property type="evidence" value="ECO:0007669"/>
    <property type="project" value="UniProtKB-EC"/>
</dbReference>
<sequence>MYAPTFRGNSGERQNFKLPFDYNFLYALPINFRLVIKLHPCVNVQNIKVPNQYSNWVILLNSNEDVNEWMIFSDILITDYSSLIFEYALMDKPIIFYPYDLNDYFEERGFYFNYDSYTYGDVAKTQEELQQAIIQAEDKKVFYSSKKQEFLEKFMSSCDGNSSKRIIDLIHTNKKD</sequence>
<evidence type="ECO:0000313" key="1">
    <source>
        <dbReference type="EMBL" id="SUU33980.1"/>
    </source>
</evidence>
<dbReference type="AlphaFoldDB" id="A0A380V925"/>
<keyword evidence="1" id="KW-0808">Transferase</keyword>
<dbReference type="Pfam" id="PF04464">
    <property type="entry name" value="Glyphos_transf"/>
    <property type="match status" value="1"/>
</dbReference>
<name>A0A380V925_9PAST</name>
<dbReference type="PANTHER" id="PTHR37316:SF3">
    <property type="entry name" value="TEICHOIC ACID GLYCEROL-PHOSPHATE TRANSFERASE"/>
    <property type="match status" value="1"/>
</dbReference>
<dbReference type="InterPro" id="IPR051612">
    <property type="entry name" value="Teichoic_Acid_Biosynth"/>
</dbReference>
<dbReference type="EMBL" id="UFSB01000001">
    <property type="protein sequence ID" value="SUU33980.1"/>
    <property type="molecule type" value="Genomic_DNA"/>
</dbReference>
<dbReference type="InterPro" id="IPR007554">
    <property type="entry name" value="Glycerophosphate_synth"/>
</dbReference>
<dbReference type="Proteomes" id="UP000254507">
    <property type="component" value="Unassembled WGS sequence"/>
</dbReference>
<proteinExistence type="predicted"/>
<dbReference type="SUPFAM" id="SSF53756">
    <property type="entry name" value="UDP-Glycosyltransferase/glycogen phosphorylase"/>
    <property type="match status" value="1"/>
</dbReference>
<protein>
    <submittedName>
        <fullName evidence="1">CDP-glycerol:glycerophosphate</fullName>
        <ecNumber evidence="1">2.7.8.12</ecNumber>
    </submittedName>
</protein>
<dbReference type="GO" id="GO:0016020">
    <property type="term" value="C:membrane"/>
    <property type="evidence" value="ECO:0007669"/>
    <property type="project" value="InterPro"/>
</dbReference>
<evidence type="ECO:0000313" key="2">
    <source>
        <dbReference type="Proteomes" id="UP000254507"/>
    </source>
</evidence>
<dbReference type="Gene3D" id="3.40.50.12580">
    <property type="match status" value="1"/>
</dbReference>
<gene>
    <name evidence="1" type="primary">tagF</name>
    <name evidence="1" type="ORF">NCTC10851_00092</name>
</gene>
<dbReference type="InterPro" id="IPR043148">
    <property type="entry name" value="TagF_C"/>
</dbReference>
<accession>A0A380V925</accession>